<dbReference type="CDD" id="cd00609">
    <property type="entry name" value="AAT_like"/>
    <property type="match status" value="1"/>
</dbReference>
<keyword evidence="2 5" id="KW-0032">Aminotransferase</keyword>
<feature type="domain" description="Aminotransferase class I/classII large" evidence="4">
    <location>
        <begin position="133"/>
        <end position="369"/>
    </location>
</feature>
<dbReference type="SUPFAM" id="SSF53383">
    <property type="entry name" value="PLP-dependent transferases"/>
    <property type="match status" value="1"/>
</dbReference>
<protein>
    <submittedName>
        <fullName evidence="5">Aminotransferase class I and II</fullName>
    </submittedName>
</protein>
<dbReference type="PANTHER" id="PTHR42832:SF3">
    <property type="entry name" value="L-GLUTAMINE--4-(METHYLSULFANYL)-2-OXOBUTANOATE AMINOTRANSFERASE"/>
    <property type="match status" value="1"/>
</dbReference>
<dbReference type="eggNOG" id="COG0436">
    <property type="taxonomic scope" value="Bacteria"/>
</dbReference>
<dbReference type="RefSeq" id="WP_013017765.1">
    <property type="nucleotide sequence ID" value="NC_013947.1"/>
</dbReference>
<evidence type="ECO:0000313" key="5">
    <source>
        <dbReference type="EMBL" id="ADD42194.1"/>
    </source>
</evidence>
<dbReference type="PANTHER" id="PTHR42832">
    <property type="entry name" value="AMINO ACID AMINOTRANSFERASE"/>
    <property type="match status" value="1"/>
</dbReference>
<proteinExistence type="predicted"/>
<sequence length="445" mass="49445">MLTAETLNALLNDEILPSRMPDAGLLTDYLRTSDPRPEPICLSFGETWSQVAPGLAARLATEPVHSHGYQLSQYGLPALRLLVRDQLRREHRLPDDSQAGRDYEVAVGWTGTRSAMFDFGRMILDQDAPSDAEPVVVVAGPSWDYEGVYGSLGYRVRYHHLRPESGFRPDAAELRQLFAEIGAGGEQRPALLVVNAQHNPTAVNWDAEFVTEAVSIAAESGAAILIDDAYYAVHDDDIEPTSALSILLGMLPGLPKSLRRRWLAVRSFGKQFHSNGWGIGALTADPKILDALVNRYRLHHGLMYGGCYQHAMRSWLADEASREFLVQQRRSYRSRRKMIGDYLTSRLGYPADRVHVGECSSYLMFAVPEAYAGLDDPAERFRLDCFAATGVLFAPAWPWPFIADRGPGLPWVRMFIGPSSQTITTALDRLADNGFRYDMAVSATN</sequence>
<dbReference type="InterPro" id="IPR015422">
    <property type="entry name" value="PyrdxlP-dep_Trfase_small"/>
</dbReference>
<accession>D3Q619</accession>
<dbReference type="EMBL" id="CP001778">
    <property type="protein sequence ID" value="ADD42194.1"/>
    <property type="molecule type" value="Genomic_DNA"/>
</dbReference>
<keyword evidence="3 5" id="KW-0808">Transferase</keyword>
<dbReference type="HOGENOM" id="CLU_615248_0_0_11"/>
<organism evidence="5 6">
    <name type="scientific">Stackebrandtia nassauensis (strain DSM 44728 / CIP 108903 / NRRL B-16338 / NBRC 102104 / LLR-40K-21)</name>
    <dbReference type="NCBI Taxonomy" id="446470"/>
    <lineage>
        <taxon>Bacteria</taxon>
        <taxon>Bacillati</taxon>
        <taxon>Actinomycetota</taxon>
        <taxon>Actinomycetes</taxon>
        <taxon>Glycomycetales</taxon>
        <taxon>Glycomycetaceae</taxon>
        <taxon>Stackebrandtia</taxon>
    </lineage>
</organism>
<dbReference type="OrthoDB" id="3469560at2"/>
<comment type="cofactor">
    <cofactor evidence="1">
        <name>pyridoxal 5'-phosphate</name>
        <dbReference type="ChEBI" id="CHEBI:597326"/>
    </cofactor>
</comment>
<gene>
    <name evidence="5" type="ordered locus">Snas_2512</name>
</gene>
<dbReference type="GO" id="GO:0008483">
    <property type="term" value="F:transaminase activity"/>
    <property type="evidence" value="ECO:0007669"/>
    <property type="project" value="UniProtKB-KW"/>
</dbReference>
<name>D3Q619_STANL</name>
<dbReference type="STRING" id="446470.Snas_2512"/>
<evidence type="ECO:0000256" key="3">
    <source>
        <dbReference type="ARBA" id="ARBA00022679"/>
    </source>
</evidence>
<dbReference type="Gene3D" id="3.90.1150.10">
    <property type="entry name" value="Aspartate Aminotransferase, domain 1"/>
    <property type="match status" value="1"/>
</dbReference>
<reference evidence="5 6" key="1">
    <citation type="journal article" date="2009" name="Stand. Genomic Sci.">
        <title>Complete genome sequence of Stackebrandtia nassauensis type strain (LLR-40K-21).</title>
        <authorList>
            <person name="Munk C."/>
            <person name="Lapidus A."/>
            <person name="Copeland A."/>
            <person name="Jando M."/>
            <person name="Mayilraj S."/>
            <person name="Glavina Del Rio T."/>
            <person name="Nolan M."/>
            <person name="Chen F."/>
            <person name="Lucas S."/>
            <person name="Tice H."/>
            <person name="Cheng J.F."/>
            <person name="Han C."/>
            <person name="Detter J.C."/>
            <person name="Bruce D."/>
            <person name="Goodwin L."/>
            <person name="Chain P."/>
            <person name="Pitluck S."/>
            <person name="Goker M."/>
            <person name="Ovchinikova G."/>
            <person name="Pati A."/>
            <person name="Ivanova N."/>
            <person name="Mavromatis K."/>
            <person name="Chen A."/>
            <person name="Palaniappan K."/>
            <person name="Land M."/>
            <person name="Hauser L."/>
            <person name="Chang Y.J."/>
            <person name="Jeffries C.D."/>
            <person name="Bristow J."/>
            <person name="Eisen J.A."/>
            <person name="Markowitz V."/>
            <person name="Hugenholtz P."/>
            <person name="Kyrpides N.C."/>
            <person name="Klenk H.P."/>
        </authorList>
    </citation>
    <scope>NUCLEOTIDE SEQUENCE [LARGE SCALE GENOMIC DNA]</scope>
    <source>
        <strain evidence="6">DSM 44728 / CIP 108903 / NRRL B-16338 / NBRC 102104 / LLR-40K-21</strain>
    </source>
</reference>
<dbReference type="GO" id="GO:0030170">
    <property type="term" value="F:pyridoxal phosphate binding"/>
    <property type="evidence" value="ECO:0007669"/>
    <property type="project" value="InterPro"/>
</dbReference>
<dbReference type="Gene3D" id="3.40.640.10">
    <property type="entry name" value="Type I PLP-dependent aspartate aminotransferase-like (Major domain)"/>
    <property type="match status" value="1"/>
</dbReference>
<evidence type="ECO:0000256" key="2">
    <source>
        <dbReference type="ARBA" id="ARBA00022576"/>
    </source>
</evidence>
<dbReference type="InterPro" id="IPR004839">
    <property type="entry name" value="Aminotransferase_I/II_large"/>
</dbReference>
<dbReference type="KEGG" id="sna:Snas_2512"/>
<keyword evidence="6" id="KW-1185">Reference proteome</keyword>
<evidence type="ECO:0000259" key="4">
    <source>
        <dbReference type="Pfam" id="PF00155"/>
    </source>
</evidence>
<dbReference type="Pfam" id="PF00155">
    <property type="entry name" value="Aminotran_1_2"/>
    <property type="match status" value="1"/>
</dbReference>
<dbReference type="InterPro" id="IPR015424">
    <property type="entry name" value="PyrdxlP-dep_Trfase"/>
</dbReference>
<evidence type="ECO:0000313" key="6">
    <source>
        <dbReference type="Proteomes" id="UP000000844"/>
    </source>
</evidence>
<evidence type="ECO:0000256" key="1">
    <source>
        <dbReference type="ARBA" id="ARBA00001933"/>
    </source>
</evidence>
<dbReference type="InterPro" id="IPR050881">
    <property type="entry name" value="LL-DAP_aminotransferase"/>
</dbReference>
<dbReference type="AlphaFoldDB" id="D3Q619"/>
<dbReference type="InterPro" id="IPR015421">
    <property type="entry name" value="PyrdxlP-dep_Trfase_major"/>
</dbReference>
<dbReference type="Proteomes" id="UP000000844">
    <property type="component" value="Chromosome"/>
</dbReference>